<dbReference type="InterPro" id="IPR017900">
    <property type="entry name" value="4Fe4S_Fe_S_CS"/>
</dbReference>
<feature type="transmembrane region" description="Helical" evidence="7">
    <location>
        <begin position="183"/>
        <end position="205"/>
    </location>
</feature>
<dbReference type="InterPro" id="IPR017896">
    <property type="entry name" value="4Fe4S_Fe-S-bd"/>
</dbReference>
<dbReference type="InterPro" id="IPR014116">
    <property type="entry name" value="Cyt_c_oxidase_cbb3_FixG"/>
</dbReference>
<keyword evidence="7" id="KW-0812">Transmembrane</keyword>
<gene>
    <name evidence="9" type="primary">ccoG</name>
    <name evidence="9" type="ORF">ACFQS8_02740</name>
</gene>
<keyword evidence="7" id="KW-0472">Membrane</keyword>
<feature type="transmembrane region" description="Helical" evidence="7">
    <location>
        <begin position="160"/>
        <end position="177"/>
    </location>
</feature>
<evidence type="ECO:0000256" key="4">
    <source>
        <dbReference type="ARBA" id="ARBA00022982"/>
    </source>
</evidence>
<keyword evidence="7" id="KW-1133">Transmembrane helix</keyword>
<dbReference type="PROSITE" id="PS51379">
    <property type="entry name" value="4FE4S_FER_2"/>
    <property type="match status" value="1"/>
</dbReference>
<keyword evidence="3" id="KW-0479">Metal-binding</keyword>
<evidence type="ECO:0000256" key="1">
    <source>
        <dbReference type="ARBA" id="ARBA00022448"/>
    </source>
</evidence>
<sequence>MHENVTPPPPGQSALYKAREPIYPKRVKGKFRTIKWGVLVFALAVYYILPWIRWDRGPNAPDQAVLADFAGGRFYFFFLEIWPQEIYYITGLLILASLALFLVTSLFGRVWCGYACPQTVWTDLFIAVERLFEGDRNARIKLDRAPLSFNKAWRKTGKHIVWVLIAFATGGALILYYHDAPTIFATFFTGSAPPSAYIFASILTFTTYALAGTMREQVCTYLCPWPRIQAALTDEEALNVTYRWDRGEPRGAHKKNASWDGRGDCIDCNACVVACPVGVDIRHGAQLECIHCALCIDACDTIMERVGRPTGLIGYDTDKNVQARAKGQPTEYRLLRPRVILYSVLIVVVSALMVVGLSTRATFELNVIKDRSPPFVQLSNGDIRNGYTIKLVNKRGVDREVELRISGINNVSSEIIGNSENDDTVIMSAEHVDRFRILLTSPKPEKYASTQKLLIEAIDVATGERQSNRIFFAMPKDNEND</sequence>
<dbReference type="SUPFAM" id="SSF54862">
    <property type="entry name" value="4Fe-4S ferredoxins"/>
    <property type="match status" value="1"/>
</dbReference>
<evidence type="ECO:0000313" key="9">
    <source>
        <dbReference type="EMBL" id="MFC7290521.1"/>
    </source>
</evidence>
<evidence type="ECO:0000256" key="2">
    <source>
        <dbReference type="ARBA" id="ARBA00022485"/>
    </source>
</evidence>
<evidence type="ECO:0000313" key="10">
    <source>
        <dbReference type="Proteomes" id="UP001596492"/>
    </source>
</evidence>
<dbReference type="Pfam" id="PF12801">
    <property type="entry name" value="Fer4_5"/>
    <property type="match status" value="1"/>
</dbReference>
<evidence type="ECO:0000256" key="3">
    <source>
        <dbReference type="ARBA" id="ARBA00022723"/>
    </source>
</evidence>
<dbReference type="RefSeq" id="WP_382165480.1">
    <property type="nucleotide sequence ID" value="NZ_JBHTBR010000002.1"/>
</dbReference>
<proteinExistence type="predicted"/>
<dbReference type="InterPro" id="IPR032879">
    <property type="entry name" value="FixG_C"/>
</dbReference>
<evidence type="ECO:0000256" key="6">
    <source>
        <dbReference type="ARBA" id="ARBA00023014"/>
    </source>
</evidence>
<evidence type="ECO:0000256" key="7">
    <source>
        <dbReference type="SAM" id="Phobius"/>
    </source>
</evidence>
<dbReference type="PANTHER" id="PTHR30176">
    <property type="entry name" value="FERREDOXIN-TYPE PROTEIN NAPH"/>
    <property type="match status" value="1"/>
</dbReference>
<dbReference type="PANTHER" id="PTHR30176:SF3">
    <property type="entry name" value="FERREDOXIN-TYPE PROTEIN NAPH"/>
    <property type="match status" value="1"/>
</dbReference>
<feature type="transmembrane region" description="Helical" evidence="7">
    <location>
        <begin position="339"/>
        <end position="359"/>
    </location>
</feature>
<keyword evidence="6" id="KW-0411">Iron-sulfur</keyword>
<evidence type="ECO:0000259" key="8">
    <source>
        <dbReference type="PROSITE" id="PS51379"/>
    </source>
</evidence>
<protein>
    <submittedName>
        <fullName evidence="9">Cytochrome c oxidase accessory protein CcoG</fullName>
    </submittedName>
</protein>
<dbReference type="PROSITE" id="PS00198">
    <property type="entry name" value="4FE4S_FER_1"/>
    <property type="match status" value="1"/>
</dbReference>
<reference evidence="10" key="1">
    <citation type="journal article" date="2019" name="Int. J. Syst. Evol. Microbiol.">
        <title>The Global Catalogue of Microorganisms (GCM) 10K type strain sequencing project: providing services to taxonomists for standard genome sequencing and annotation.</title>
        <authorList>
            <consortium name="The Broad Institute Genomics Platform"/>
            <consortium name="The Broad Institute Genome Sequencing Center for Infectious Disease"/>
            <person name="Wu L."/>
            <person name="Ma J."/>
        </authorList>
    </citation>
    <scope>NUCLEOTIDE SEQUENCE [LARGE SCALE GENOMIC DNA]</scope>
    <source>
        <strain evidence="10">CCUG 51308</strain>
    </source>
</reference>
<keyword evidence="5" id="KW-0408">Iron</keyword>
<dbReference type="NCBIfam" id="TIGR02745">
    <property type="entry name" value="ccoG_rdxA_fixG"/>
    <property type="match status" value="1"/>
</dbReference>
<dbReference type="InterPro" id="IPR013783">
    <property type="entry name" value="Ig-like_fold"/>
</dbReference>
<organism evidence="9 10">
    <name type="scientific">Hirschia litorea</name>
    <dbReference type="NCBI Taxonomy" id="1199156"/>
    <lineage>
        <taxon>Bacteria</taxon>
        <taxon>Pseudomonadati</taxon>
        <taxon>Pseudomonadota</taxon>
        <taxon>Alphaproteobacteria</taxon>
        <taxon>Hyphomonadales</taxon>
        <taxon>Hyphomonadaceae</taxon>
        <taxon>Hirschia</taxon>
    </lineage>
</organism>
<feature type="transmembrane region" description="Helical" evidence="7">
    <location>
        <begin position="86"/>
        <end position="107"/>
    </location>
</feature>
<dbReference type="Pfam" id="PF11614">
    <property type="entry name" value="FixG_C"/>
    <property type="match status" value="1"/>
</dbReference>
<dbReference type="Pfam" id="PF13746">
    <property type="entry name" value="Fer4_18"/>
    <property type="match status" value="1"/>
</dbReference>
<keyword evidence="10" id="KW-1185">Reference proteome</keyword>
<name>A0ABW2IHZ4_9PROT</name>
<keyword evidence="4" id="KW-0249">Electron transport</keyword>
<dbReference type="Gene3D" id="2.60.40.10">
    <property type="entry name" value="Immunoglobulins"/>
    <property type="match status" value="1"/>
</dbReference>
<feature type="domain" description="4Fe-4S ferredoxin-type" evidence="8">
    <location>
        <begin position="255"/>
        <end position="285"/>
    </location>
</feature>
<dbReference type="Proteomes" id="UP001596492">
    <property type="component" value="Unassembled WGS sequence"/>
</dbReference>
<accession>A0ABW2IHZ4</accession>
<feature type="transmembrane region" description="Helical" evidence="7">
    <location>
        <begin position="33"/>
        <end position="52"/>
    </location>
</feature>
<keyword evidence="2" id="KW-0004">4Fe-4S</keyword>
<evidence type="ECO:0000256" key="5">
    <source>
        <dbReference type="ARBA" id="ARBA00023004"/>
    </source>
</evidence>
<dbReference type="InterPro" id="IPR051684">
    <property type="entry name" value="Electron_Trans/Redox"/>
</dbReference>
<dbReference type="EMBL" id="JBHTBR010000002">
    <property type="protein sequence ID" value="MFC7290521.1"/>
    <property type="molecule type" value="Genomic_DNA"/>
</dbReference>
<keyword evidence="1" id="KW-0813">Transport</keyword>
<comment type="caution">
    <text evidence="9">The sequence shown here is derived from an EMBL/GenBank/DDBJ whole genome shotgun (WGS) entry which is preliminary data.</text>
</comment>